<dbReference type="InterPro" id="IPR043129">
    <property type="entry name" value="ATPase_NBD"/>
</dbReference>
<evidence type="ECO:0000256" key="1">
    <source>
        <dbReference type="SAM" id="Coils"/>
    </source>
</evidence>
<dbReference type="AlphaFoldDB" id="A0A819SMY1"/>
<keyword evidence="2" id="KW-1133">Transmembrane helix</keyword>
<reference evidence="3" key="1">
    <citation type="submission" date="2021-02" db="EMBL/GenBank/DDBJ databases">
        <authorList>
            <person name="Nowell W R."/>
        </authorList>
    </citation>
    <scope>NUCLEOTIDE SEQUENCE</scope>
</reference>
<name>A0A819SMY1_9BILA</name>
<organism evidence="3 4">
    <name type="scientific">Rotaria sordida</name>
    <dbReference type="NCBI Taxonomy" id="392033"/>
    <lineage>
        <taxon>Eukaryota</taxon>
        <taxon>Metazoa</taxon>
        <taxon>Spiralia</taxon>
        <taxon>Gnathifera</taxon>
        <taxon>Rotifera</taxon>
        <taxon>Eurotatoria</taxon>
        <taxon>Bdelloidea</taxon>
        <taxon>Philodinida</taxon>
        <taxon>Philodinidae</taxon>
        <taxon>Rotaria</taxon>
    </lineage>
</organism>
<keyword evidence="2" id="KW-0472">Membrane</keyword>
<evidence type="ECO:0000313" key="3">
    <source>
        <dbReference type="EMBL" id="CAF4064606.1"/>
    </source>
</evidence>
<feature type="coiled-coil region" evidence="1">
    <location>
        <begin position="57"/>
        <end position="84"/>
    </location>
</feature>
<protein>
    <submittedName>
        <fullName evidence="3">Uncharacterized protein</fullName>
    </submittedName>
</protein>
<dbReference type="SUPFAM" id="SSF53067">
    <property type="entry name" value="Actin-like ATPase domain"/>
    <property type="match status" value="1"/>
</dbReference>
<gene>
    <name evidence="3" type="ORF">OTI717_LOCUS32322</name>
</gene>
<feature type="non-terminal residue" evidence="3">
    <location>
        <position position="104"/>
    </location>
</feature>
<dbReference type="EMBL" id="CAJOAX010009868">
    <property type="protein sequence ID" value="CAF4064606.1"/>
    <property type="molecule type" value="Genomic_DNA"/>
</dbReference>
<sequence length="104" mass="11775">MSSLTTIIDNDILVSTLQKGFYALAACTVIGTAAYLGYKAAEPENKYLVHNRRPELNEQIEKVLESLRLDNDKLRQMMQLLEQEMESGLTPATHKKADVKMFQT</sequence>
<evidence type="ECO:0000313" key="4">
    <source>
        <dbReference type="Proteomes" id="UP000663823"/>
    </source>
</evidence>
<keyword evidence="1" id="KW-0175">Coiled coil</keyword>
<evidence type="ECO:0000256" key="2">
    <source>
        <dbReference type="SAM" id="Phobius"/>
    </source>
</evidence>
<feature type="transmembrane region" description="Helical" evidence="2">
    <location>
        <begin position="20"/>
        <end position="38"/>
    </location>
</feature>
<proteinExistence type="predicted"/>
<accession>A0A819SMY1</accession>
<comment type="caution">
    <text evidence="3">The sequence shown here is derived from an EMBL/GenBank/DDBJ whole genome shotgun (WGS) entry which is preliminary data.</text>
</comment>
<dbReference type="Proteomes" id="UP000663823">
    <property type="component" value="Unassembled WGS sequence"/>
</dbReference>
<keyword evidence="2" id="KW-0812">Transmembrane</keyword>